<reference evidence="1 2" key="1">
    <citation type="submission" date="2020-04" db="EMBL/GenBank/DDBJ databases">
        <title>Flammeovirga sp. SR4, a novel species isolated from seawater.</title>
        <authorList>
            <person name="Wang X."/>
        </authorList>
    </citation>
    <scope>NUCLEOTIDE SEQUENCE [LARGE SCALE GENOMIC DNA]</scope>
    <source>
        <strain evidence="1 2">ATCC 23126</strain>
    </source>
</reference>
<dbReference type="EMBL" id="JABANE010000008">
    <property type="protein sequence ID" value="NME67212.1"/>
    <property type="molecule type" value="Genomic_DNA"/>
</dbReference>
<accession>A0A7X9P2H8</accession>
<sequence length="168" mass="19369">MITLEAFKSYWDTYLTHPDIEKVVVGDIDDLIAIADKLQPTEAPVLFVSFPFRDSTPVNEAEASWEELSLLVTIYDIPSTSPRVKEADKKIQCLSKIEPIIKAVYTKFYYDCNYSETYPFGMEAWTDWRTKGPNPSNPITTKKFHGWSFGVDLKINDVIPYDESLWQQ</sequence>
<gene>
    <name evidence="1" type="ORF">HHU12_04455</name>
</gene>
<evidence type="ECO:0000313" key="1">
    <source>
        <dbReference type="EMBL" id="NME67212.1"/>
    </source>
</evidence>
<comment type="caution">
    <text evidence="1">The sequence shown here is derived from an EMBL/GenBank/DDBJ whole genome shotgun (WGS) entry which is preliminary data.</text>
</comment>
<dbReference type="RefSeq" id="WP_169655397.1">
    <property type="nucleotide sequence ID" value="NZ_JABANE010000008.1"/>
</dbReference>
<keyword evidence="2" id="KW-1185">Reference proteome</keyword>
<proteinExistence type="predicted"/>
<evidence type="ECO:0000313" key="2">
    <source>
        <dbReference type="Proteomes" id="UP000576082"/>
    </source>
</evidence>
<dbReference type="Proteomes" id="UP000576082">
    <property type="component" value="Unassembled WGS sequence"/>
</dbReference>
<name>A0A7X9P2H8_9BACT</name>
<dbReference type="AlphaFoldDB" id="A0A7X9P2H8"/>
<protein>
    <submittedName>
        <fullName evidence="1">Uncharacterized protein</fullName>
    </submittedName>
</protein>
<organism evidence="1 2">
    <name type="scientific">Flammeovirga aprica JL-4</name>
    <dbReference type="NCBI Taxonomy" id="694437"/>
    <lineage>
        <taxon>Bacteria</taxon>
        <taxon>Pseudomonadati</taxon>
        <taxon>Bacteroidota</taxon>
        <taxon>Cytophagia</taxon>
        <taxon>Cytophagales</taxon>
        <taxon>Flammeovirgaceae</taxon>
        <taxon>Flammeovirga</taxon>
    </lineage>
</organism>